<dbReference type="PROSITE" id="PS50110">
    <property type="entry name" value="RESPONSE_REGULATORY"/>
    <property type="match status" value="1"/>
</dbReference>
<dbReference type="GO" id="GO:0000160">
    <property type="term" value="P:phosphorelay signal transduction system"/>
    <property type="evidence" value="ECO:0007669"/>
    <property type="project" value="InterPro"/>
</dbReference>
<keyword evidence="1" id="KW-0805">Transcription regulation</keyword>
<sequence>MYRLLIVDDLPIITDGLAELFQKNRHLHLEVYKAYSGTEALQLLKKHRIDIVLSDILMPGMDGIELLREIRGNWPACKVILLTSYNDFSYVQSALSLGGLEYILKTESDDVILEAVEKGIKALDRDQDARNLIEKAEAHMKLALPTLQKDYLTALLQGKKVEPALLAEHFANIQLPFRAAEPVLLLIGRVDDWNDITKAPDKSLIIYAVQNIVEEILSESVKLMSVVYESSRIVWMIQPHSDDSGEWEKTFHFVNGLLEVIQSKCLGLLKLSVSFVLGSREAPWSELADQFHSLKFLLVRGLGGRKGTLLTEAGRSKEEPAHITGQLAAGAAKKNVQVQNKLPLLLNSLENGSEEEFYRLYEELEPIFTDDQIPHLQKVELYHALSYVFLTFVNKYELEKELGGQIDWNKLVQFDAQVSWKEWNAYFSRLASLIIASNREEQEQSIHDVVRKVHEFIEQHISADISLIHLADYVNLNPSYLSRLYKQITGNGFSDYLTEFRDRKAKEMLKTSSLKVHEIAANLGYNSSHAFIRFFKKQNHITPQEFREQWGIQGI</sequence>
<accession>A0A916YS01</accession>
<keyword evidence="3" id="KW-0804">Transcription</keyword>
<dbReference type="Gene3D" id="1.10.10.60">
    <property type="entry name" value="Homeodomain-like"/>
    <property type="match status" value="2"/>
</dbReference>
<dbReference type="InterPro" id="IPR001789">
    <property type="entry name" value="Sig_transdc_resp-reg_receiver"/>
</dbReference>
<dbReference type="Gene3D" id="3.40.50.2300">
    <property type="match status" value="1"/>
</dbReference>
<dbReference type="Pfam" id="PF12833">
    <property type="entry name" value="HTH_18"/>
    <property type="match status" value="1"/>
</dbReference>
<feature type="modified residue" description="4-aspartylphosphate" evidence="4">
    <location>
        <position position="55"/>
    </location>
</feature>
<name>A0A916YS01_9BACL</name>
<evidence type="ECO:0000256" key="4">
    <source>
        <dbReference type="PROSITE-ProRule" id="PRU00169"/>
    </source>
</evidence>
<dbReference type="GO" id="GO:0003700">
    <property type="term" value="F:DNA-binding transcription factor activity"/>
    <property type="evidence" value="ECO:0007669"/>
    <property type="project" value="InterPro"/>
</dbReference>
<dbReference type="SMART" id="SM00448">
    <property type="entry name" value="REC"/>
    <property type="match status" value="1"/>
</dbReference>
<evidence type="ECO:0000259" key="5">
    <source>
        <dbReference type="PROSITE" id="PS01124"/>
    </source>
</evidence>
<evidence type="ECO:0000256" key="1">
    <source>
        <dbReference type="ARBA" id="ARBA00023015"/>
    </source>
</evidence>
<dbReference type="SMART" id="SM00342">
    <property type="entry name" value="HTH_ARAC"/>
    <property type="match status" value="1"/>
</dbReference>
<dbReference type="Proteomes" id="UP000612456">
    <property type="component" value="Unassembled WGS sequence"/>
</dbReference>
<dbReference type="InterPro" id="IPR009057">
    <property type="entry name" value="Homeodomain-like_sf"/>
</dbReference>
<feature type="domain" description="HTH araC/xylS-type" evidence="5">
    <location>
        <begin position="451"/>
        <end position="549"/>
    </location>
</feature>
<evidence type="ECO:0008006" key="9">
    <source>
        <dbReference type="Google" id="ProtNLM"/>
    </source>
</evidence>
<dbReference type="PANTHER" id="PTHR43280">
    <property type="entry name" value="ARAC-FAMILY TRANSCRIPTIONAL REGULATOR"/>
    <property type="match status" value="1"/>
</dbReference>
<evidence type="ECO:0000313" key="7">
    <source>
        <dbReference type="EMBL" id="GGD58263.1"/>
    </source>
</evidence>
<dbReference type="CDD" id="cd17536">
    <property type="entry name" value="REC_YesN-like"/>
    <property type="match status" value="1"/>
</dbReference>
<dbReference type="RefSeq" id="WP_188990584.1">
    <property type="nucleotide sequence ID" value="NZ_BMHP01000001.1"/>
</dbReference>
<dbReference type="PANTHER" id="PTHR43280:SF10">
    <property type="entry name" value="REGULATORY PROTEIN POCR"/>
    <property type="match status" value="1"/>
</dbReference>
<comment type="caution">
    <text evidence="7">The sequence shown here is derived from an EMBL/GenBank/DDBJ whole genome shotgun (WGS) entry which is preliminary data.</text>
</comment>
<dbReference type="GO" id="GO:0043565">
    <property type="term" value="F:sequence-specific DNA binding"/>
    <property type="evidence" value="ECO:0007669"/>
    <property type="project" value="InterPro"/>
</dbReference>
<protein>
    <recommendedName>
        <fullName evidence="9">DNA-binding response regulator</fullName>
    </recommendedName>
</protein>
<gene>
    <name evidence="7" type="ORF">GCM10010911_15090</name>
</gene>
<dbReference type="InterPro" id="IPR018060">
    <property type="entry name" value="HTH_AraC"/>
</dbReference>
<dbReference type="AlphaFoldDB" id="A0A916YS01"/>
<dbReference type="EMBL" id="BMHP01000001">
    <property type="protein sequence ID" value="GGD58263.1"/>
    <property type="molecule type" value="Genomic_DNA"/>
</dbReference>
<evidence type="ECO:0000259" key="6">
    <source>
        <dbReference type="PROSITE" id="PS50110"/>
    </source>
</evidence>
<reference evidence="7" key="2">
    <citation type="submission" date="2020-09" db="EMBL/GenBank/DDBJ databases">
        <authorList>
            <person name="Sun Q."/>
            <person name="Zhou Y."/>
        </authorList>
    </citation>
    <scope>NUCLEOTIDE SEQUENCE</scope>
    <source>
        <strain evidence="7">CGMCC 1.15178</strain>
    </source>
</reference>
<organism evidence="7 8">
    <name type="scientific">Paenibacillus nasutitermitis</name>
    <dbReference type="NCBI Taxonomy" id="1652958"/>
    <lineage>
        <taxon>Bacteria</taxon>
        <taxon>Bacillati</taxon>
        <taxon>Bacillota</taxon>
        <taxon>Bacilli</taxon>
        <taxon>Bacillales</taxon>
        <taxon>Paenibacillaceae</taxon>
        <taxon>Paenibacillus</taxon>
    </lineage>
</organism>
<feature type="domain" description="Response regulatory" evidence="6">
    <location>
        <begin position="3"/>
        <end position="120"/>
    </location>
</feature>
<dbReference type="SUPFAM" id="SSF46689">
    <property type="entry name" value="Homeodomain-like"/>
    <property type="match status" value="2"/>
</dbReference>
<dbReference type="PROSITE" id="PS01124">
    <property type="entry name" value="HTH_ARAC_FAMILY_2"/>
    <property type="match status" value="1"/>
</dbReference>
<dbReference type="InterPro" id="IPR011006">
    <property type="entry name" value="CheY-like_superfamily"/>
</dbReference>
<proteinExistence type="predicted"/>
<reference evidence="7" key="1">
    <citation type="journal article" date="2014" name="Int. J. Syst. Evol. Microbiol.">
        <title>Complete genome sequence of Corynebacterium casei LMG S-19264T (=DSM 44701T), isolated from a smear-ripened cheese.</title>
        <authorList>
            <consortium name="US DOE Joint Genome Institute (JGI-PGF)"/>
            <person name="Walter F."/>
            <person name="Albersmeier A."/>
            <person name="Kalinowski J."/>
            <person name="Ruckert C."/>
        </authorList>
    </citation>
    <scope>NUCLEOTIDE SEQUENCE</scope>
    <source>
        <strain evidence="7">CGMCC 1.15178</strain>
    </source>
</reference>
<keyword evidence="2" id="KW-0238">DNA-binding</keyword>
<dbReference type="SUPFAM" id="SSF52172">
    <property type="entry name" value="CheY-like"/>
    <property type="match status" value="1"/>
</dbReference>
<keyword evidence="4" id="KW-0597">Phosphoprotein</keyword>
<evidence type="ECO:0000256" key="3">
    <source>
        <dbReference type="ARBA" id="ARBA00023163"/>
    </source>
</evidence>
<evidence type="ECO:0000256" key="2">
    <source>
        <dbReference type="ARBA" id="ARBA00023125"/>
    </source>
</evidence>
<evidence type="ECO:0000313" key="8">
    <source>
        <dbReference type="Proteomes" id="UP000612456"/>
    </source>
</evidence>
<keyword evidence="8" id="KW-1185">Reference proteome</keyword>
<dbReference type="Pfam" id="PF00072">
    <property type="entry name" value="Response_reg"/>
    <property type="match status" value="1"/>
</dbReference>